<reference evidence="1 2" key="1">
    <citation type="submission" date="2013-03" db="EMBL/GenBank/DDBJ databases">
        <title>Draft genome sequence of Gracibacillus halophilus YIM-C55.5, a moderately halophilic and thermophilic organism from the Xiaochaidamu salt lake.</title>
        <authorList>
            <person name="Sugumar T."/>
            <person name="Polireddy D.R."/>
            <person name="Antony A."/>
            <person name="Madhava Y.R."/>
            <person name="Sivakumar N."/>
        </authorList>
    </citation>
    <scope>NUCLEOTIDE SEQUENCE [LARGE SCALE GENOMIC DNA]</scope>
    <source>
        <strain evidence="1 2">YIM-C55.5</strain>
    </source>
</reference>
<dbReference type="PATRIC" id="fig|1308866.3.peg.1671"/>
<dbReference type="Gene3D" id="1.10.101.10">
    <property type="entry name" value="PGBD-like superfamily/PGBD"/>
    <property type="match status" value="1"/>
</dbReference>
<dbReference type="eggNOG" id="COG5632">
    <property type="taxonomic scope" value="Bacteria"/>
</dbReference>
<accession>N4WL37</accession>
<evidence type="ECO:0000313" key="1">
    <source>
        <dbReference type="EMBL" id="ENH96892.1"/>
    </source>
</evidence>
<organism evidence="1 2">
    <name type="scientific">Gracilibacillus halophilus YIM-C55.5</name>
    <dbReference type="NCBI Taxonomy" id="1308866"/>
    <lineage>
        <taxon>Bacteria</taxon>
        <taxon>Bacillati</taxon>
        <taxon>Bacillota</taxon>
        <taxon>Bacilli</taxon>
        <taxon>Bacillales</taxon>
        <taxon>Bacillaceae</taxon>
        <taxon>Gracilibacillus</taxon>
    </lineage>
</organism>
<dbReference type="GO" id="GO:0008745">
    <property type="term" value="F:N-acetylmuramoyl-L-alanine amidase activity"/>
    <property type="evidence" value="ECO:0007669"/>
    <property type="project" value="InterPro"/>
</dbReference>
<proteinExistence type="predicted"/>
<dbReference type="InterPro" id="IPR036505">
    <property type="entry name" value="Amidase/PGRP_sf"/>
</dbReference>
<evidence type="ECO:0000313" key="2">
    <source>
        <dbReference type="Proteomes" id="UP000012283"/>
    </source>
</evidence>
<keyword evidence="2" id="KW-1185">Reference proteome</keyword>
<name>N4WL37_9BACI</name>
<dbReference type="STRING" id="1308866.J416_08267"/>
<dbReference type="GO" id="GO:0009253">
    <property type="term" value="P:peptidoglycan catabolic process"/>
    <property type="evidence" value="ECO:0007669"/>
    <property type="project" value="InterPro"/>
</dbReference>
<dbReference type="SUPFAM" id="SSF55846">
    <property type="entry name" value="N-acetylmuramoyl-L-alanine amidase-like"/>
    <property type="match status" value="1"/>
</dbReference>
<evidence type="ECO:0008006" key="3">
    <source>
        <dbReference type="Google" id="ProtNLM"/>
    </source>
</evidence>
<dbReference type="Gene3D" id="3.40.80.10">
    <property type="entry name" value="Peptidoglycan recognition protein-like"/>
    <property type="match status" value="1"/>
</dbReference>
<gene>
    <name evidence="1" type="ORF">J416_08267</name>
</gene>
<protein>
    <recommendedName>
        <fullName evidence="3">N-acetylmuramoyl-L-alanine amidase</fullName>
    </recommendedName>
</protein>
<dbReference type="EMBL" id="APML01000027">
    <property type="protein sequence ID" value="ENH96892.1"/>
    <property type="molecule type" value="Genomic_DNA"/>
</dbReference>
<dbReference type="AlphaFoldDB" id="N4WL37"/>
<dbReference type="Proteomes" id="UP000012283">
    <property type="component" value="Unassembled WGS sequence"/>
</dbReference>
<dbReference type="InterPro" id="IPR036366">
    <property type="entry name" value="PGBDSf"/>
</dbReference>
<sequence length="197" mass="21149">MELCVNSDGDYQRTVENGVKLVKHLLDKHNLSINDVKQHHDWYPKNCPAQLRARKKGISWDDFLLMVQGKSIDAPEHKVKSATDDNNGANLTVDGYWGTKTTTALQKSLDTVVDGVISGQVHNQATDAVVSGITFGGGGSLVIETLQRKIGSTDDGLLGPNTVSALQEYLGTVVDGVISDPSLVVKALQRALNAGNL</sequence>
<dbReference type="eggNOG" id="COG3409">
    <property type="taxonomic scope" value="Bacteria"/>
</dbReference>
<comment type="caution">
    <text evidence="1">The sequence shown here is derived from an EMBL/GenBank/DDBJ whole genome shotgun (WGS) entry which is preliminary data.</text>
</comment>